<evidence type="ECO:0000256" key="2">
    <source>
        <dbReference type="ARBA" id="ARBA00005464"/>
    </source>
</evidence>
<keyword evidence="7 11" id="KW-0143">Chaperone</keyword>
<evidence type="ECO:0000256" key="4">
    <source>
        <dbReference type="ARBA" id="ARBA00016902"/>
    </source>
</evidence>
<dbReference type="InterPro" id="IPR008881">
    <property type="entry name" value="Trigger_fac_ribosome-bd_bac"/>
</dbReference>
<reference evidence="16 17" key="1">
    <citation type="submission" date="2023-06" db="EMBL/GenBank/DDBJ databases">
        <title>SYSU T0a273.</title>
        <authorList>
            <person name="Gao L."/>
            <person name="Fang B.-Z."/>
            <person name="Li W.-J."/>
        </authorList>
    </citation>
    <scope>NUCLEOTIDE SEQUENCE [LARGE SCALE GENOMIC DNA]</scope>
    <source>
        <strain evidence="16 17">SYSU T0a273</strain>
    </source>
</reference>
<dbReference type="PIRSF" id="PIRSF003095">
    <property type="entry name" value="Trigger_factor"/>
    <property type="match status" value="1"/>
</dbReference>
<dbReference type="GO" id="GO:0003755">
    <property type="term" value="F:peptidyl-prolyl cis-trans isomerase activity"/>
    <property type="evidence" value="ECO:0007669"/>
    <property type="project" value="UniProtKB-UniRule"/>
</dbReference>
<evidence type="ECO:0000256" key="3">
    <source>
        <dbReference type="ARBA" id="ARBA00013194"/>
    </source>
</evidence>
<comment type="domain">
    <text evidence="11">Consists of 3 domains; the N-terminus binds the ribosome, the middle domain has PPIase activity, while the C-terminus has intrinsic chaperone activity on its own.</text>
</comment>
<evidence type="ECO:0000256" key="14">
    <source>
        <dbReference type="SAM" id="Coils"/>
    </source>
</evidence>
<dbReference type="SUPFAM" id="SSF109998">
    <property type="entry name" value="Triger factor/SurA peptide-binding domain-like"/>
    <property type="match status" value="1"/>
</dbReference>
<keyword evidence="6 11" id="KW-0697">Rotamase</keyword>
<dbReference type="GO" id="GO:0051083">
    <property type="term" value="P:'de novo' cotranslational protein folding"/>
    <property type="evidence" value="ECO:0007669"/>
    <property type="project" value="TreeGrafter"/>
</dbReference>
<evidence type="ECO:0000256" key="6">
    <source>
        <dbReference type="ARBA" id="ARBA00023110"/>
    </source>
</evidence>
<keyword evidence="14" id="KW-0175">Coiled coil</keyword>
<dbReference type="InterPro" id="IPR027304">
    <property type="entry name" value="Trigger_fact/SurA_dom_sf"/>
</dbReference>
<dbReference type="GO" id="GO:0043022">
    <property type="term" value="F:ribosome binding"/>
    <property type="evidence" value="ECO:0007669"/>
    <property type="project" value="TreeGrafter"/>
</dbReference>
<dbReference type="InterPro" id="IPR005215">
    <property type="entry name" value="Trig_fac"/>
</dbReference>
<dbReference type="Pfam" id="PF05698">
    <property type="entry name" value="Trigger_C"/>
    <property type="match status" value="1"/>
</dbReference>
<proteinExistence type="inferred from homology"/>
<gene>
    <name evidence="11 16" type="primary">tig</name>
    <name evidence="16" type="ORF">QQ002_06265</name>
</gene>
<comment type="function">
    <text evidence="11">Involved in protein export. Acts as a chaperone by maintaining the newly synthesized protein in an open conformation. Functions as a peptidyl-prolyl cis-trans isomerase.</text>
</comment>
<dbReference type="AlphaFoldDB" id="A0AB35MHG3"/>
<dbReference type="Pfam" id="PF00254">
    <property type="entry name" value="FKBP_C"/>
    <property type="match status" value="1"/>
</dbReference>
<dbReference type="GO" id="GO:0051301">
    <property type="term" value="P:cell division"/>
    <property type="evidence" value="ECO:0007669"/>
    <property type="project" value="UniProtKB-KW"/>
</dbReference>
<dbReference type="PROSITE" id="PS50059">
    <property type="entry name" value="FKBP_PPIASE"/>
    <property type="match status" value="1"/>
</dbReference>
<comment type="subcellular location">
    <subcellularLocation>
        <location evidence="11">Cytoplasm</location>
    </subcellularLocation>
    <text evidence="11">About half TF is bound to the ribosome near the polypeptide exit tunnel while the other half is free in the cytoplasm.</text>
</comment>
<dbReference type="Gene3D" id="3.10.50.40">
    <property type="match status" value="1"/>
</dbReference>
<accession>A0AB35MHG3</accession>
<dbReference type="EC" id="5.2.1.8" evidence="3 11"/>
<evidence type="ECO:0000313" key="17">
    <source>
        <dbReference type="Proteomes" id="UP001172756"/>
    </source>
</evidence>
<dbReference type="InterPro" id="IPR008880">
    <property type="entry name" value="Trigger_fac_C"/>
</dbReference>
<evidence type="ECO:0000256" key="9">
    <source>
        <dbReference type="ARBA" id="ARBA00023306"/>
    </source>
</evidence>
<dbReference type="GO" id="GO:0005737">
    <property type="term" value="C:cytoplasm"/>
    <property type="evidence" value="ECO:0007669"/>
    <property type="project" value="UniProtKB-SubCell"/>
</dbReference>
<evidence type="ECO:0000256" key="5">
    <source>
        <dbReference type="ARBA" id="ARBA00022618"/>
    </source>
</evidence>
<dbReference type="SUPFAM" id="SSF54534">
    <property type="entry name" value="FKBP-like"/>
    <property type="match status" value="1"/>
</dbReference>
<evidence type="ECO:0000256" key="8">
    <source>
        <dbReference type="ARBA" id="ARBA00023235"/>
    </source>
</evidence>
<dbReference type="Gene3D" id="3.30.70.1050">
    <property type="entry name" value="Trigger factor ribosome-binding domain"/>
    <property type="match status" value="1"/>
</dbReference>
<evidence type="ECO:0000256" key="11">
    <source>
        <dbReference type="HAMAP-Rule" id="MF_00303"/>
    </source>
</evidence>
<keyword evidence="9 11" id="KW-0131">Cell cycle</keyword>
<dbReference type="GO" id="GO:0015031">
    <property type="term" value="P:protein transport"/>
    <property type="evidence" value="ECO:0007669"/>
    <property type="project" value="UniProtKB-UniRule"/>
</dbReference>
<sequence length="443" mass="47875">MTSALEKIDATTVKLTVNLTEEDLKPSMEHAYEHVGKQVQIPGFRKGKVPAKVLEQRVGKGAIIEHAVNDGLPGWYSEAVKESGIRPFGQPEVEVTKIPGVVAGDEGLEFTAVVEVRPEVTLPAAADLTIEVEPVAVSDEDVNERLDALRERFGTLVSVDRPAADGDFVTIDLTAVIDGETIDSVQGTSYQIGAGNMLEGIDEAITGLSADETTTYEGPLAAGDHAGETAQITVTVTAVKARELPAADDDFAQLASEFDTIEELREDLTEQAARIKTNNQAMEAREQLLEKLTEATEFELPKKVIETEVHNHLENENRLEDDEHRAEVTEEATKALRTQILLDQLADDLDIEVEQSELLDYLINSSRQYGMDPGTFIQQVEQAGQIPAMVAEVARSKATAFALRRATVVDTAGAAVDLSAVIGSIEDEKSEEAEEAAAETAEA</sequence>
<dbReference type="EMBL" id="JAUHQB010000003">
    <property type="protein sequence ID" value="MDN4483138.1"/>
    <property type="molecule type" value="Genomic_DNA"/>
</dbReference>
<dbReference type="Pfam" id="PF05697">
    <property type="entry name" value="Trigger_N"/>
    <property type="match status" value="1"/>
</dbReference>
<dbReference type="InterPro" id="IPR001179">
    <property type="entry name" value="PPIase_FKBP_dom"/>
</dbReference>
<feature type="coiled-coil region" evidence="14">
    <location>
        <begin position="251"/>
        <end position="285"/>
    </location>
</feature>
<dbReference type="InterPro" id="IPR037041">
    <property type="entry name" value="Trigger_fac_C_sf"/>
</dbReference>
<dbReference type="InterPro" id="IPR036611">
    <property type="entry name" value="Trigger_fac_ribosome-bd_sf"/>
</dbReference>
<dbReference type="InterPro" id="IPR046357">
    <property type="entry name" value="PPIase_dom_sf"/>
</dbReference>
<evidence type="ECO:0000259" key="15">
    <source>
        <dbReference type="PROSITE" id="PS50059"/>
    </source>
</evidence>
<evidence type="ECO:0000256" key="12">
    <source>
        <dbReference type="PROSITE-ProRule" id="PRU00277"/>
    </source>
</evidence>
<dbReference type="NCBIfam" id="TIGR00115">
    <property type="entry name" value="tig"/>
    <property type="match status" value="1"/>
</dbReference>
<comment type="similarity">
    <text evidence="2 11 13">Belongs to the FKBP-type PPIase family. Tig subfamily.</text>
</comment>
<dbReference type="PANTHER" id="PTHR30560">
    <property type="entry name" value="TRIGGER FACTOR CHAPERONE AND PEPTIDYL-PROLYL CIS/TRANS ISOMERASE"/>
    <property type="match status" value="1"/>
</dbReference>
<evidence type="ECO:0000256" key="13">
    <source>
        <dbReference type="RuleBase" id="RU003914"/>
    </source>
</evidence>
<evidence type="ECO:0000313" key="16">
    <source>
        <dbReference type="EMBL" id="MDN4483138.1"/>
    </source>
</evidence>
<feature type="domain" description="PPIase FKBP-type" evidence="15">
    <location>
        <begin position="166"/>
        <end position="212"/>
    </location>
</feature>
<dbReference type="SUPFAM" id="SSF102735">
    <property type="entry name" value="Trigger factor ribosome-binding domain"/>
    <property type="match status" value="1"/>
</dbReference>
<keyword evidence="11" id="KW-0963">Cytoplasm</keyword>
<dbReference type="Proteomes" id="UP001172756">
    <property type="component" value="Unassembled WGS sequence"/>
</dbReference>
<protein>
    <recommendedName>
        <fullName evidence="4 11">Trigger factor</fullName>
        <shortName evidence="11">TF</shortName>
        <ecNumber evidence="3 11">5.2.1.8</ecNumber>
    </recommendedName>
    <alternativeName>
        <fullName evidence="10 11">PPIase</fullName>
    </alternativeName>
</protein>
<dbReference type="Gene3D" id="1.10.3120.10">
    <property type="entry name" value="Trigger factor, C-terminal domain"/>
    <property type="match status" value="1"/>
</dbReference>
<comment type="catalytic activity">
    <reaction evidence="1 11 12">
        <text>[protein]-peptidylproline (omega=180) = [protein]-peptidylproline (omega=0)</text>
        <dbReference type="Rhea" id="RHEA:16237"/>
        <dbReference type="Rhea" id="RHEA-COMP:10747"/>
        <dbReference type="Rhea" id="RHEA-COMP:10748"/>
        <dbReference type="ChEBI" id="CHEBI:83833"/>
        <dbReference type="ChEBI" id="CHEBI:83834"/>
        <dbReference type="EC" id="5.2.1.8"/>
    </reaction>
</comment>
<organism evidence="16 17">
    <name type="scientific">Demequina lignilytica</name>
    <dbReference type="NCBI Taxonomy" id="3051663"/>
    <lineage>
        <taxon>Bacteria</taxon>
        <taxon>Bacillati</taxon>
        <taxon>Actinomycetota</taxon>
        <taxon>Actinomycetes</taxon>
        <taxon>Micrococcales</taxon>
        <taxon>Demequinaceae</taxon>
        <taxon>Demequina</taxon>
    </lineage>
</organism>
<evidence type="ECO:0000256" key="1">
    <source>
        <dbReference type="ARBA" id="ARBA00000971"/>
    </source>
</evidence>
<evidence type="ECO:0000256" key="10">
    <source>
        <dbReference type="ARBA" id="ARBA00029986"/>
    </source>
</evidence>
<name>A0AB35MHG3_9MICO</name>
<dbReference type="RefSeq" id="WP_301160073.1">
    <property type="nucleotide sequence ID" value="NZ_JAUHQB010000003.1"/>
</dbReference>
<keyword evidence="8 11" id="KW-0413">Isomerase</keyword>
<evidence type="ECO:0000256" key="7">
    <source>
        <dbReference type="ARBA" id="ARBA00023186"/>
    </source>
</evidence>
<dbReference type="GO" id="GO:0044183">
    <property type="term" value="F:protein folding chaperone"/>
    <property type="evidence" value="ECO:0007669"/>
    <property type="project" value="TreeGrafter"/>
</dbReference>
<keyword evidence="5 11" id="KW-0132">Cell division</keyword>
<dbReference type="HAMAP" id="MF_00303">
    <property type="entry name" value="Trigger_factor_Tig"/>
    <property type="match status" value="1"/>
</dbReference>
<comment type="caution">
    <text evidence="16">The sequence shown here is derived from an EMBL/GenBank/DDBJ whole genome shotgun (WGS) entry which is preliminary data.</text>
</comment>
<dbReference type="GO" id="GO:0043335">
    <property type="term" value="P:protein unfolding"/>
    <property type="evidence" value="ECO:0007669"/>
    <property type="project" value="TreeGrafter"/>
</dbReference>
<dbReference type="PANTHER" id="PTHR30560:SF3">
    <property type="entry name" value="TRIGGER FACTOR-LIKE PROTEIN TIG, CHLOROPLASTIC"/>
    <property type="match status" value="1"/>
</dbReference>